<dbReference type="RefSeq" id="WP_133277465.1">
    <property type="nucleotide sequence ID" value="NZ_CP037933.1"/>
</dbReference>
<proteinExistence type="inferred from homology"/>
<evidence type="ECO:0000256" key="7">
    <source>
        <dbReference type="ARBA" id="ARBA00022729"/>
    </source>
</evidence>
<feature type="domain" description="FTP" evidence="14">
    <location>
        <begin position="46"/>
        <end position="95"/>
    </location>
</feature>
<evidence type="ECO:0000259" key="15">
    <source>
        <dbReference type="Pfam" id="PF18962"/>
    </source>
</evidence>
<dbReference type="SUPFAM" id="SSF55486">
    <property type="entry name" value="Metalloproteases ('zincins'), catalytic domain"/>
    <property type="match status" value="1"/>
</dbReference>
<dbReference type="SUPFAM" id="SSF52025">
    <property type="entry name" value="PA domain"/>
    <property type="match status" value="1"/>
</dbReference>
<evidence type="ECO:0000256" key="10">
    <source>
        <dbReference type="ARBA" id="ARBA00023049"/>
    </source>
</evidence>
<evidence type="ECO:0000256" key="9">
    <source>
        <dbReference type="ARBA" id="ARBA00022833"/>
    </source>
</evidence>
<comment type="similarity">
    <text evidence="3">Belongs to the peptidase M36 family.</text>
</comment>
<feature type="chain" id="PRO_5020867098" evidence="12">
    <location>
        <begin position="19"/>
        <end position="915"/>
    </location>
</feature>
<feature type="signal peptide" evidence="12">
    <location>
        <begin position="1"/>
        <end position="18"/>
    </location>
</feature>
<keyword evidence="4" id="KW-0964">Secreted</keyword>
<evidence type="ECO:0000256" key="1">
    <source>
        <dbReference type="ARBA" id="ARBA00001947"/>
    </source>
</evidence>
<dbReference type="Gene3D" id="1.10.390.10">
    <property type="entry name" value="Neutral Protease Domain 2"/>
    <property type="match status" value="1"/>
</dbReference>
<dbReference type="PANTHER" id="PTHR33478:SF1">
    <property type="entry name" value="EXTRACELLULAR METALLOPROTEINASE MEP"/>
    <property type="match status" value="1"/>
</dbReference>
<organism evidence="16 17">
    <name type="scientific">Flavobacterium nackdongense</name>
    <dbReference type="NCBI Taxonomy" id="2547394"/>
    <lineage>
        <taxon>Bacteria</taxon>
        <taxon>Pseudomonadati</taxon>
        <taxon>Bacteroidota</taxon>
        <taxon>Flavobacteriia</taxon>
        <taxon>Flavobacteriales</taxon>
        <taxon>Flavobacteriaceae</taxon>
        <taxon>Flavobacterium</taxon>
    </lineage>
</organism>
<dbReference type="InterPro" id="IPR011096">
    <property type="entry name" value="FTP_domain"/>
</dbReference>
<evidence type="ECO:0000256" key="11">
    <source>
        <dbReference type="ARBA" id="ARBA00023145"/>
    </source>
</evidence>
<feature type="domain" description="PA" evidence="13">
    <location>
        <begin position="478"/>
        <end position="556"/>
    </location>
</feature>
<dbReference type="GO" id="GO:0008270">
    <property type="term" value="F:zinc ion binding"/>
    <property type="evidence" value="ECO:0007669"/>
    <property type="project" value="InterPro"/>
</dbReference>
<evidence type="ECO:0000313" key="16">
    <source>
        <dbReference type="EMBL" id="QBN19949.1"/>
    </source>
</evidence>
<dbReference type="Pfam" id="PF18962">
    <property type="entry name" value="Por_Secre_tail"/>
    <property type="match status" value="1"/>
</dbReference>
<dbReference type="CDD" id="cd09596">
    <property type="entry name" value="M36"/>
    <property type="match status" value="1"/>
</dbReference>
<dbReference type="GO" id="GO:0006508">
    <property type="term" value="P:proteolysis"/>
    <property type="evidence" value="ECO:0007669"/>
    <property type="project" value="UniProtKB-KW"/>
</dbReference>
<evidence type="ECO:0000256" key="4">
    <source>
        <dbReference type="ARBA" id="ARBA00022525"/>
    </source>
</evidence>
<dbReference type="NCBIfam" id="TIGR04183">
    <property type="entry name" value="Por_Secre_tail"/>
    <property type="match status" value="1"/>
</dbReference>
<reference evidence="17" key="1">
    <citation type="submission" date="2019-03" db="EMBL/GenBank/DDBJ databases">
        <title>Flavobacterium sp.</title>
        <authorList>
            <person name="Kim H."/>
        </authorList>
    </citation>
    <scope>NUCLEOTIDE SEQUENCE [LARGE SCALE GENOMIC DNA]</scope>
    <source>
        <strain evidence="17">GS13</strain>
    </source>
</reference>
<evidence type="ECO:0000259" key="14">
    <source>
        <dbReference type="Pfam" id="PF07504"/>
    </source>
</evidence>
<evidence type="ECO:0000256" key="5">
    <source>
        <dbReference type="ARBA" id="ARBA00022670"/>
    </source>
</evidence>
<keyword evidence="17" id="KW-1185">Reference proteome</keyword>
<dbReference type="InterPro" id="IPR027268">
    <property type="entry name" value="Peptidase_M4/M1_CTD_sf"/>
</dbReference>
<evidence type="ECO:0000256" key="6">
    <source>
        <dbReference type="ARBA" id="ARBA00022723"/>
    </source>
</evidence>
<evidence type="ECO:0000256" key="8">
    <source>
        <dbReference type="ARBA" id="ARBA00022801"/>
    </source>
</evidence>
<keyword evidence="9" id="KW-0862">Zinc</keyword>
<dbReference type="InterPro" id="IPR046450">
    <property type="entry name" value="PA_dom_sf"/>
</dbReference>
<dbReference type="OrthoDB" id="5377264at2"/>
<comment type="subcellular location">
    <subcellularLocation>
        <location evidence="2">Secreted</location>
    </subcellularLocation>
</comment>
<dbReference type="InterPro" id="IPR001842">
    <property type="entry name" value="Peptidase_M36"/>
</dbReference>
<dbReference type="Pfam" id="PF02128">
    <property type="entry name" value="Peptidase_M36"/>
    <property type="match status" value="1"/>
</dbReference>
<protein>
    <submittedName>
        <fullName evidence="16">T9SS type A sorting domain-containing protein</fullName>
    </submittedName>
</protein>
<dbReference type="PANTHER" id="PTHR33478">
    <property type="entry name" value="EXTRACELLULAR METALLOPROTEINASE MEP"/>
    <property type="match status" value="1"/>
</dbReference>
<dbReference type="Gene3D" id="3.50.30.30">
    <property type="match status" value="1"/>
</dbReference>
<accession>A0A4P6YA81</accession>
<dbReference type="GO" id="GO:0005615">
    <property type="term" value="C:extracellular space"/>
    <property type="evidence" value="ECO:0007669"/>
    <property type="project" value="InterPro"/>
</dbReference>
<dbReference type="InterPro" id="IPR050371">
    <property type="entry name" value="Fungal_virulence_M36"/>
</dbReference>
<dbReference type="EMBL" id="CP037933">
    <property type="protein sequence ID" value="QBN19949.1"/>
    <property type="molecule type" value="Genomic_DNA"/>
</dbReference>
<evidence type="ECO:0000313" key="17">
    <source>
        <dbReference type="Proteomes" id="UP000291124"/>
    </source>
</evidence>
<evidence type="ECO:0000259" key="13">
    <source>
        <dbReference type="Pfam" id="PF02225"/>
    </source>
</evidence>
<keyword evidence="7 12" id="KW-0732">Signal</keyword>
<dbReference type="KEGG" id="fnk:E1750_14460"/>
<keyword evidence="5" id="KW-0645">Protease</keyword>
<evidence type="ECO:0000256" key="2">
    <source>
        <dbReference type="ARBA" id="ARBA00004613"/>
    </source>
</evidence>
<feature type="domain" description="Secretion system C-terminal sorting" evidence="15">
    <location>
        <begin position="836"/>
        <end position="914"/>
    </location>
</feature>
<keyword evidence="11" id="KW-0865">Zymogen</keyword>
<dbReference type="CDD" id="cd04818">
    <property type="entry name" value="PA_subtilisin_1"/>
    <property type="match status" value="1"/>
</dbReference>
<dbReference type="Pfam" id="PF02225">
    <property type="entry name" value="PA"/>
    <property type="match status" value="1"/>
</dbReference>
<keyword evidence="10" id="KW-0482">Metalloprotease</keyword>
<evidence type="ECO:0000256" key="3">
    <source>
        <dbReference type="ARBA" id="ARBA00006006"/>
    </source>
</evidence>
<dbReference type="AlphaFoldDB" id="A0A4P6YA81"/>
<sequence>MKIKLLYIALLISSLVFSQSTNRQKIQLRLSTEMTRLGLSASDISDWVVESEASSESTKITNYYIVQRYNGIEIFDAQSNISMKEGKVINVGNKFVRDIDKKVNTSRPSLSVLEAVSKAYSHVGIKALTSFKIVENPTENTFKLNDGIQEELISGKLGFQQIKEAKLILAWSFQFYSPDGKHLWNIAIDATNGQLLDKKDLVVSCNFGTKPASNYPSNYPFYFKESINPKANDFAIQAAAGAYKVIPYNYESPNHSPFQLISSPSNSTASPNGWHNANTLTGTTASLKYTYTKGNNVWAQEDATGDNGTGFSPDGGALLNFDFPYSGQTAQPTDYTSAATVNLFYMTNIMHDVWYQYGFNEAAGNFQKNNYGRGGSTSPDFVLADSQDGYSQSSATLNNANFSTPVDGTSPRIQMFLWTLGAPPTEYIKVNSPSGIAGPKVATSNVFEGTDRIPVPSAPNGITSDLVLYKNNPTPPGYNSGCQIPLNAAELNGKIALIKRGGCFFNLKVKNAQDAGAKAVIVMDSIPNNPTRLSMSSTGIIGINIPAVFVTKEIGDSFLQQMASGPVNVKLEIPAGLYLYADGDFDNGIIAHEYGHGISNRLTGGRLNSNCLTAPEQMGEGWSDWMALMMQLKAGDVGETPKGVGTYALNQLTTGRGLRNYPYSTNMAVNPLTFADTNGKTTIDSNPDSATYQFEIVEPHDVGEVWTAILWDLTWAYIGKYGFNSNIYTGTGGNNKVMQLVIDAMKLQPCNPSFIEARDAIIQADQATTFGQDFCLIWRVFARRGLGINASSGGNSGDKSNVADIKDQIADFNLPTSGAFCAPLAVDNFDKSKISLYPNPAPKGQVYLHTEGVVGKYNIQVVDLNGRIVYKLSDFESKSSESDDRLINLSSLEKGMYIFKITGETVDYAEKILIK</sequence>
<name>A0A4P6YA81_9FLAO</name>
<dbReference type="Pfam" id="PF07504">
    <property type="entry name" value="FTP"/>
    <property type="match status" value="1"/>
</dbReference>
<dbReference type="GO" id="GO:0004222">
    <property type="term" value="F:metalloendopeptidase activity"/>
    <property type="evidence" value="ECO:0007669"/>
    <property type="project" value="InterPro"/>
</dbReference>
<keyword evidence="8" id="KW-0378">Hydrolase</keyword>
<comment type="cofactor">
    <cofactor evidence="1">
        <name>Zn(2+)</name>
        <dbReference type="ChEBI" id="CHEBI:29105"/>
    </cofactor>
</comment>
<keyword evidence="6" id="KW-0479">Metal-binding</keyword>
<dbReference type="Proteomes" id="UP000291124">
    <property type="component" value="Chromosome"/>
</dbReference>
<evidence type="ECO:0000256" key="12">
    <source>
        <dbReference type="SAM" id="SignalP"/>
    </source>
</evidence>
<dbReference type="InterPro" id="IPR026444">
    <property type="entry name" value="Secre_tail"/>
</dbReference>
<gene>
    <name evidence="16" type="ORF">E1750_14460</name>
</gene>
<dbReference type="Gene3D" id="3.10.170.10">
    <property type="match status" value="1"/>
</dbReference>
<dbReference type="InterPro" id="IPR003137">
    <property type="entry name" value="PA_domain"/>
</dbReference>
<dbReference type="NCBIfam" id="NF038113">
    <property type="entry name" value="T9SSA_dep_M36"/>
    <property type="match status" value="1"/>
</dbReference>